<dbReference type="OrthoDB" id="3235960at2759"/>
<evidence type="ECO:0000256" key="1">
    <source>
        <dbReference type="SAM" id="MobiDB-lite"/>
    </source>
</evidence>
<gene>
    <name evidence="4" type="ORF">D9756_008108</name>
</gene>
<feature type="domain" description="DUF6535" evidence="3">
    <location>
        <begin position="56"/>
        <end position="233"/>
    </location>
</feature>
<accession>A0A8H5FYC6</accession>
<evidence type="ECO:0000313" key="4">
    <source>
        <dbReference type="EMBL" id="KAF5353262.1"/>
    </source>
</evidence>
<keyword evidence="2" id="KW-0472">Membrane</keyword>
<dbReference type="Proteomes" id="UP000559027">
    <property type="component" value="Unassembled WGS sequence"/>
</dbReference>
<keyword evidence="2" id="KW-0812">Transmembrane</keyword>
<dbReference type="EMBL" id="JAACJO010000010">
    <property type="protein sequence ID" value="KAF5353262.1"/>
    <property type="molecule type" value="Genomic_DNA"/>
</dbReference>
<name>A0A8H5FYC6_9AGAR</name>
<comment type="caution">
    <text evidence="4">The sequence shown here is derived from an EMBL/GenBank/DDBJ whole genome shotgun (WGS) entry which is preliminary data.</text>
</comment>
<evidence type="ECO:0000259" key="3">
    <source>
        <dbReference type="Pfam" id="PF20153"/>
    </source>
</evidence>
<feature type="transmembrane region" description="Helical" evidence="2">
    <location>
        <begin position="81"/>
        <end position="97"/>
    </location>
</feature>
<feature type="transmembrane region" description="Helical" evidence="2">
    <location>
        <begin position="205"/>
        <end position="230"/>
    </location>
</feature>
<feature type="transmembrane region" description="Helical" evidence="2">
    <location>
        <begin position="242"/>
        <end position="264"/>
    </location>
</feature>
<evidence type="ECO:0000256" key="2">
    <source>
        <dbReference type="SAM" id="Phobius"/>
    </source>
</evidence>
<keyword evidence="5" id="KW-1185">Reference proteome</keyword>
<sequence length="586" mass="66203">MSTTPPPPEAFRSQSPNASASAHSETGAKTETTHVHCPCLVSLGLEHSTDQKKSPWEISLDYAKKHVNGEIALWKDEVDKLLIFATLFSGVAGAFALESFHGVRQEPTDTTALLLRTLITIQLNATNPQPNLPVDLNPQAPVTAAARRINIYNFLSLILSLSVVMSGILCLQWLREYAQDPHGIPGPRHEHLGIRYMRSQGMRKWGVFTILKLLPLILLLSLLLFFAGIIELLLGVDQSATIVASVVVGITSSFMLITTILPAVQSFWIHFFPTHQLPECPYKSPQAWIFYQFLARPIRFIKWTIAKCRGEHLPDDPTVIDIFNLQTWSGYDWLVYSNHRRLPAAIANAGFGVHWLGRMYLQEKQLADALYQCIKDLSIHDSLRSILNTRDPRRAGSADQASRWFPRDVPETEANKLNQVHVSDVLVFQTLAHLTERIERGHPPTVLFKERLDLYLKINGECTDPNIDCPLINDMDQKDVVSRDVRKTLLYHITKIMQNDMDVNESHLSALDHIIGLEFDTDNPDNQLFNHVLEALGTWIEKKGWDGEGGSVQEGRSERSKLQTHASKLYNRVHILRRLAAIRKQA</sequence>
<proteinExistence type="predicted"/>
<dbReference type="AlphaFoldDB" id="A0A8H5FYC6"/>
<reference evidence="4 5" key="1">
    <citation type="journal article" date="2020" name="ISME J.">
        <title>Uncovering the hidden diversity of litter-decomposition mechanisms in mushroom-forming fungi.</title>
        <authorList>
            <person name="Floudas D."/>
            <person name="Bentzer J."/>
            <person name="Ahren D."/>
            <person name="Johansson T."/>
            <person name="Persson P."/>
            <person name="Tunlid A."/>
        </authorList>
    </citation>
    <scope>NUCLEOTIDE SEQUENCE [LARGE SCALE GENOMIC DNA]</scope>
    <source>
        <strain evidence="4 5">CBS 146.42</strain>
    </source>
</reference>
<dbReference type="InterPro" id="IPR045338">
    <property type="entry name" value="DUF6535"/>
</dbReference>
<protein>
    <recommendedName>
        <fullName evidence="3">DUF6535 domain-containing protein</fullName>
    </recommendedName>
</protein>
<evidence type="ECO:0000313" key="5">
    <source>
        <dbReference type="Proteomes" id="UP000559027"/>
    </source>
</evidence>
<keyword evidence="2" id="KW-1133">Transmembrane helix</keyword>
<organism evidence="4 5">
    <name type="scientific">Leucocoprinus leucothites</name>
    <dbReference type="NCBI Taxonomy" id="201217"/>
    <lineage>
        <taxon>Eukaryota</taxon>
        <taxon>Fungi</taxon>
        <taxon>Dikarya</taxon>
        <taxon>Basidiomycota</taxon>
        <taxon>Agaricomycotina</taxon>
        <taxon>Agaricomycetes</taxon>
        <taxon>Agaricomycetidae</taxon>
        <taxon>Agaricales</taxon>
        <taxon>Agaricineae</taxon>
        <taxon>Agaricaceae</taxon>
        <taxon>Leucocoprinus</taxon>
    </lineage>
</organism>
<feature type="region of interest" description="Disordered" evidence="1">
    <location>
        <begin position="1"/>
        <end position="29"/>
    </location>
</feature>
<feature type="transmembrane region" description="Helical" evidence="2">
    <location>
        <begin position="151"/>
        <end position="174"/>
    </location>
</feature>
<feature type="compositionally biased region" description="Polar residues" evidence="1">
    <location>
        <begin position="12"/>
        <end position="25"/>
    </location>
</feature>
<dbReference type="Pfam" id="PF20153">
    <property type="entry name" value="DUF6535"/>
    <property type="match status" value="1"/>
</dbReference>